<keyword evidence="6" id="KW-0472">Membrane</keyword>
<keyword evidence="6" id="KW-0812">Transmembrane</keyword>
<gene>
    <name evidence="8" type="ORF">SAMN04489747_1467</name>
</gene>
<feature type="compositionally biased region" description="Low complexity" evidence="5">
    <location>
        <begin position="37"/>
        <end position="46"/>
    </location>
</feature>
<dbReference type="InterPro" id="IPR000675">
    <property type="entry name" value="Cutinase/axe"/>
</dbReference>
<feature type="transmembrane region" description="Helical" evidence="6">
    <location>
        <begin position="365"/>
        <end position="383"/>
    </location>
</feature>
<evidence type="ECO:0000256" key="1">
    <source>
        <dbReference type="ARBA" id="ARBA00007534"/>
    </source>
</evidence>
<proteinExistence type="inferred from homology"/>
<evidence type="ECO:0000256" key="7">
    <source>
        <dbReference type="SAM" id="SignalP"/>
    </source>
</evidence>
<dbReference type="PROSITE" id="PS51318">
    <property type="entry name" value="TAT"/>
    <property type="match status" value="1"/>
</dbReference>
<dbReference type="Pfam" id="PF01083">
    <property type="entry name" value="Cutinase"/>
    <property type="match status" value="1"/>
</dbReference>
<keyword evidence="2" id="KW-0719">Serine esterase</keyword>
<dbReference type="PANTHER" id="PTHR33630">
    <property type="entry name" value="CUTINASE RV1984C-RELATED-RELATED"/>
    <property type="match status" value="1"/>
</dbReference>
<feature type="chain" id="PRO_5009240438" evidence="7">
    <location>
        <begin position="42"/>
        <end position="395"/>
    </location>
</feature>
<accession>A0A1G6WMH7</accession>
<keyword evidence="3" id="KW-0378">Hydrolase</keyword>
<dbReference type="EMBL" id="LT629688">
    <property type="protein sequence ID" value="SDD66245.1"/>
    <property type="molecule type" value="Genomic_DNA"/>
</dbReference>
<dbReference type="STRING" id="675864.SAMN04489747_1467"/>
<keyword evidence="9" id="KW-1185">Reference proteome</keyword>
<evidence type="ECO:0000313" key="8">
    <source>
        <dbReference type="EMBL" id="SDD66245.1"/>
    </source>
</evidence>
<dbReference type="AlphaFoldDB" id="A0A1G6WMH7"/>
<dbReference type="PANTHER" id="PTHR33630:SF9">
    <property type="entry name" value="CUTINASE 4"/>
    <property type="match status" value="1"/>
</dbReference>
<keyword evidence="4" id="KW-1015">Disulfide bond</keyword>
<reference evidence="8 9" key="1">
    <citation type="submission" date="2016-10" db="EMBL/GenBank/DDBJ databases">
        <authorList>
            <person name="de Groot N.N."/>
        </authorList>
    </citation>
    <scope>NUCLEOTIDE SEQUENCE [LARGE SCALE GENOMIC DNA]</scope>
    <source>
        <strain evidence="8 9">MON 2.2</strain>
    </source>
</reference>
<evidence type="ECO:0000256" key="2">
    <source>
        <dbReference type="ARBA" id="ARBA00022487"/>
    </source>
</evidence>
<keyword evidence="7" id="KW-0732">Signal</keyword>
<name>A0A1G6WMH7_9ACTN</name>
<dbReference type="InterPro" id="IPR029058">
    <property type="entry name" value="AB_hydrolase_fold"/>
</dbReference>
<dbReference type="RefSeq" id="WP_090591983.1">
    <property type="nucleotide sequence ID" value="NZ_LT629688.1"/>
</dbReference>
<dbReference type="SMART" id="SM01110">
    <property type="entry name" value="Cutinase"/>
    <property type="match status" value="1"/>
</dbReference>
<dbReference type="GO" id="GO:0052689">
    <property type="term" value="F:carboxylic ester hydrolase activity"/>
    <property type="evidence" value="ECO:0007669"/>
    <property type="project" value="UniProtKB-KW"/>
</dbReference>
<comment type="similarity">
    <text evidence="1">Belongs to the cutinase family.</text>
</comment>
<evidence type="ECO:0000313" key="9">
    <source>
        <dbReference type="Proteomes" id="UP000198546"/>
    </source>
</evidence>
<feature type="signal peptide" evidence="7">
    <location>
        <begin position="1"/>
        <end position="41"/>
    </location>
</feature>
<protein>
    <submittedName>
        <fullName evidence="8">Cutinase</fullName>
    </submittedName>
</protein>
<evidence type="ECO:0000256" key="3">
    <source>
        <dbReference type="ARBA" id="ARBA00022801"/>
    </source>
</evidence>
<dbReference type="Gene3D" id="3.40.50.1820">
    <property type="entry name" value="alpha/beta hydrolase"/>
    <property type="match status" value="1"/>
</dbReference>
<sequence length="395" mass="41150">MHTRPSRPRSPAGSRRRLARSAAVLLAGLLLATSAAPTAGAEPSGPRLDWRPGGPTASSRPGAPCADLLFVGARGSGEDPPYGRTVERTRQALADAAADGTGRDVVAREVWLDFPAVDPHTLTEVGLDRLLLEPELPTTGYLHSVDIGVQQLSQVLDDSAARCPDERWVLAGFSQGAQVVTSTLSRRTDDWRLAGAVLVGDPALHPGQAVVRTSTAVPEATGLVATLRYVRDAVARGRDSGEDPEGAATMVRSVIEVGVGETDRTRMLAAAADHDLDLPVSPVVVSVCRAGDLVCDAGPALLRMALGQSALEAELARTRPVHGGYRAGDLRPAARAIVSALPERLPPPAPAPPAPEPVAVGAETLVAAGLGVLGVVLAAAWWWRRRRTPRSTSGG</sequence>
<feature type="region of interest" description="Disordered" evidence="5">
    <location>
        <begin position="37"/>
        <end position="64"/>
    </location>
</feature>
<dbReference type="SUPFAM" id="SSF53474">
    <property type="entry name" value="alpha/beta-Hydrolases"/>
    <property type="match status" value="1"/>
</dbReference>
<dbReference type="OrthoDB" id="3711786at2"/>
<dbReference type="Proteomes" id="UP000198546">
    <property type="component" value="Chromosome i"/>
</dbReference>
<keyword evidence="6" id="KW-1133">Transmembrane helix</keyword>
<dbReference type="InterPro" id="IPR006311">
    <property type="entry name" value="TAT_signal"/>
</dbReference>
<evidence type="ECO:0000256" key="4">
    <source>
        <dbReference type="ARBA" id="ARBA00023157"/>
    </source>
</evidence>
<evidence type="ECO:0000256" key="5">
    <source>
        <dbReference type="SAM" id="MobiDB-lite"/>
    </source>
</evidence>
<organism evidence="8 9">
    <name type="scientific">Auraticoccus monumenti</name>
    <dbReference type="NCBI Taxonomy" id="675864"/>
    <lineage>
        <taxon>Bacteria</taxon>
        <taxon>Bacillati</taxon>
        <taxon>Actinomycetota</taxon>
        <taxon>Actinomycetes</taxon>
        <taxon>Propionibacteriales</taxon>
        <taxon>Propionibacteriaceae</taxon>
        <taxon>Auraticoccus</taxon>
    </lineage>
</organism>
<evidence type="ECO:0000256" key="6">
    <source>
        <dbReference type="SAM" id="Phobius"/>
    </source>
</evidence>